<gene>
    <name evidence="3" type="ORF">ACFQ4E_05165</name>
</gene>
<evidence type="ECO:0000313" key="4">
    <source>
        <dbReference type="Proteomes" id="UP001597135"/>
    </source>
</evidence>
<dbReference type="InterPro" id="IPR034660">
    <property type="entry name" value="DinB/YfiT-like"/>
</dbReference>
<comment type="similarity">
    <text evidence="1">Belongs to the DinB family.</text>
</comment>
<keyword evidence="2" id="KW-0479">Metal-binding</keyword>
<dbReference type="InterPro" id="IPR007837">
    <property type="entry name" value="DinB"/>
</dbReference>
<name>A0ABW3ZF91_9RHOB</name>
<protein>
    <submittedName>
        <fullName evidence="3">DinB family protein</fullName>
    </submittedName>
</protein>
<accession>A0ABW3ZF91</accession>
<dbReference type="Gene3D" id="1.20.120.450">
    <property type="entry name" value="dinb family like domain"/>
    <property type="match status" value="1"/>
</dbReference>
<dbReference type="RefSeq" id="WP_386801868.1">
    <property type="nucleotide sequence ID" value="NZ_JBHTMU010000006.1"/>
</dbReference>
<evidence type="ECO:0000313" key="3">
    <source>
        <dbReference type="EMBL" id="MFD1341804.1"/>
    </source>
</evidence>
<dbReference type="PANTHER" id="PTHR37302">
    <property type="entry name" value="SLR1116 PROTEIN"/>
    <property type="match status" value="1"/>
</dbReference>
<dbReference type="SUPFAM" id="SSF109854">
    <property type="entry name" value="DinB/YfiT-like putative metalloenzymes"/>
    <property type="match status" value="1"/>
</dbReference>
<reference evidence="4" key="1">
    <citation type="journal article" date="2019" name="Int. J. Syst. Evol. Microbiol.">
        <title>The Global Catalogue of Microorganisms (GCM) 10K type strain sequencing project: providing services to taxonomists for standard genome sequencing and annotation.</title>
        <authorList>
            <consortium name="The Broad Institute Genomics Platform"/>
            <consortium name="The Broad Institute Genome Sequencing Center for Infectious Disease"/>
            <person name="Wu L."/>
            <person name="Ma J."/>
        </authorList>
    </citation>
    <scope>NUCLEOTIDE SEQUENCE [LARGE SCALE GENOMIC DNA]</scope>
    <source>
        <strain evidence="4">CCUG 62953</strain>
    </source>
</reference>
<dbReference type="Proteomes" id="UP001597135">
    <property type="component" value="Unassembled WGS sequence"/>
</dbReference>
<organism evidence="3 4">
    <name type="scientific">Litorisediminicola beolgyonensis</name>
    <dbReference type="NCBI Taxonomy" id="1173614"/>
    <lineage>
        <taxon>Bacteria</taxon>
        <taxon>Pseudomonadati</taxon>
        <taxon>Pseudomonadota</taxon>
        <taxon>Alphaproteobacteria</taxon>
        <taxon>Rhodobacterales</taxon>
        <taxon>Paracoccaceae</taxon>
        <taxon>Litorisediminicola</taxon>
    </lineage>
</organism>
<evidence type="ECO:0000256" key="2">
    <source>
        <dbReference type="ARBA" id="ARBA00022723"/>
    </source>
</evidence>
<dbReference type="Pfam" id="PF05163">
    <property type="entry name" value="DinB"/>
    <property type="match status" value="1"/>
</dbReference>
<dbReference type="EMBL" id="JBHTMU010000006">
    <property type="protein sequence ID" value="MFD1341804.1"/>
    <property type="molecule type" value="Genomic_DNA"/>
</dbReference>
<evidence type="ECO:0000256" key="1">
    <source>
        <dbReference type="ARBA" id="ARBA00008635"/>
    </source>
</evidence>
<comment type="caution">
    <text evidence="3">The sequence shown here is derived from an EMBL/GenBank/DDBJ whole genome shotgun (WGS) entry which is preliminary data.</text>
</comment>
<proteinExistence type="inferred from homology"/>
<keyword evidence="4" id="KW-1185">Reference proteome</keyword>
<sequence length="171" mass="18851">MIDRTTCVTLARYNSWQNRQLREAVEGLTEADLIRDRGAHFGSILGTLNHLLWGDQIWMSRFDGGAGPGIPLAESPSLCARADLWATERFRTDARIMLWAEGLTAVELAGSMSWHSGATGRDVTRPVALCVLHMFNHQTHHRGQVHALLTAAGARAPVTDLCFMSESDGRL</sequence>
<dbReference type="PANTHER" id="PTHR37302:SF1">
    <property type="entry name" value="PROTEIN DINB"/>
    <property type="match status" value="1"/>
</dbReference>